<dbReference type="AlphaFoldDB" id="X1GDH6"/>
<dbReference type="SUPFAM" id="SSF53756">
    <property type="entry name" value="UDP-Glycosyltransferase/glycogen phosphorylase"/>
    <property type="match status" value="1"/>
</dbReference>
<dbReference type="InterPro" id="IPR001296">
    <property type="entry name" value="Glyco_trans_1"/>
</dbReference>
<dbReference type="Pfam" id="PF00534">
    <property type="entry name" value="Glycos_transf_1"/>
    <property type="match status" value="1"/>
</dbReference>
<feature type="domain" description="Glycosyl transferase family 1" evidence="2">
    <location>
        <begin position="31"/>
        <end position="194"/>
    </location>
</feature>
<evidence type="ECO:0000313" key="3">
    <source>
        <dbReference type="EMBL" id="GAH55277.1"/>
    </source>
</evidence>
<feature type="non-terminal residue" evidence="3">
    <location>
        <position position="1"/>
    </location>
</feature>
<dbReference type="PANTHER" id="PTHR46401">
    <property type="entry name" value="GLYCOSYLTRANSFERASE WBBK-RELATED"/>
    <property type="match status" value="1"/>
</dbReference>
<dbReference type="PANTHER" id="PTHR46401:SF2">
    <property type="entry name" value="GLYCOSYLTRANSFERASE WBBK-RELATED"/>
    <property type="match status" value="1"/>
</dbReference>
<dbReference type="CDD" id="cd03801">
    <property type="entry name" value="GT4_PimA-like"/>
    <property type="match status" value="1"/>
</dbReference>
<protein>
    <recommendedName>
        <fullName evidence="2">Glycosyl transferase family 1 domain-containing protein</fullName>
    </recommendedName>
</protein>
<sequence length="215" mass="24798">SNYAKESFGFFPRKVRTIYLGQRLKSLNLTKISKRENIVLSVGRVDPRKSYETLIEAIPLVNLQTNNVKFAIVGNTTEFQEYFNKLKKMVNRYSINNLVFTGEMTDEELVGIYSSAKIFVLPSLHEMFGLVLVEAMNFGLPIIANDITAIPEVVTKDVGILIEPKNAKMLADKIVYLIKNNEVLERMSLNAYERVKLFSWEKTYREYKKVLFSKH</sequence>
<keyword evidence="1" id="KW-0808">Transferase</keyword>
<gene>
    <name evidence="3" type="ORF">S03H2_38313</name>
</gene>
<dbReference type="GO" id="GO:0009103">
    <property type="term" value="P:lipopolysaccharide biosynthetic process"/>
    <property type="evidence" value="ECO:0007669"/>
    <property type="project" value="TreeGrafter"/>
</dbReference>
<evidence type="ECO:0000256" key="1">
    <source>
        <dbReference type="ARBA" id="ARBA00022679"/>
    </source>
</evidence>
<comment type="caution">
    <text evidence="3">The sequence shown here is derived from an EMBL/GenBank/DDBJ whole genome shotgun (WGS) entry which is preliminary data.</text>
</comment>
<evidence type="ECO:0000259" key="2">
    <source>
        <dbReference type="Pfam" id="PF00534"/>
    </source>
</evidence>
<accession>X1GDH6</accession>
<organism evidence="3">
    <name type="scientific">marine sediment metagenome</name>
    <dbReference type="NCBI Taxonomy" id="412755"/>
    <lineage>
        <taxon>unclassified sequences</taxon>
        <taxon>metagenomes</taxon>
        <taxon>ecological metagenomes</taxon>
    </lineage>
</organism>
<dbReference type="EMBL" id="BARU01023623">
    <property type="protein sequence ID" value="GAH55277.1"/>
    <property type="molecule type" value="Genomic_DNA"/>
</dbReference>
<dbReference type="GO" id="GO:0016757">
    <property type="term" value="F:glycosyltransferase activity"/>
    <property type="evidence" value="ECO:0007669"/>
    <property type="project" value="InterPro"/>
</dbReference>
<reference evidence="3" key="1">
    <citation type="journal article" date="2014" name="Front. Microbiol.">
        <title>High frequency of phylogenetically diverse reductive dehalogenase-homologous genes in deep subseafloor sedimentary metagenomes.</title>
        <authorList>
            <person name="Kawai M."/>
            <person name="Futagami T."/>
            <person name="Toyoda A."/>
            <person name="Takaki Y."/>
            <person name="Nishi S."/>
            <person name="Hori S."/>
            <person name="Arai W."/>
            <person name="Tsubouchi T."/>
            <person name="Morono Y."/>
            <person name="Uchiyama I."/>
            <person name="Ito T."/>
            <person name="Fujiyama A."/>
            <person name="Inagaki F."/>
            <person name="Takami H."/>
        </authorList>
    </citation>
    <scope>NUCLEOTIDE SEQUENCE</scope>
    <source>
        <strain evidence="3">Expedition CK06-06</strain>
    </source>
</reference>
<proteinExistence type="predicted"/>
<name>X1GDH6_9ZZZZ</name>
<dbReference type="Gene3D" id="3.40.50.2000">
    <property type="entry name" value="Glycogen Phosphorylase B"/>
    <property type="match status" value="2"/>
</dbReference>